<gene>
    <name evidence="16" type="primary">waaA</name>
    <name evidence="16" type="ORF">J1G54_11005</name>
</gene>
<dbReference type="GO" id="GO:0009244">
    <property type="term" value="P:lipopolysaccharide core region biosynthetic process"/>
    <property type="evidence" value="ECO:0007669"/>
    <property type="project" value="UniProtKB-UniRule"/>
</dbReference>
<dbReference type="InterPro" id="IPR001296">
    <property type="entry name" value="Glyco_trans_1"/>
</dbReference>
<keyword evidence="13" id="KW-0448">Lipopolysaccharide biosynthesis</keyword>
<dbReference type="InterPro" id="IPR039901">
    <property type="entry name" value="Kdotransferase"/>
</dbReference>
<evidence type="ECO:0000259" key="14">
    <source>
        <dbReference type="Pfam" id="PF00534"/>
    </source>
</evidence>
<keyword evidence="16" id="KW-0328">Glycosyltransferase</keyword>
<keyword evidence="13" id="KW-0812">Transmembrane</keyword>
<dbReference type="Gene3D" id="3.40.50.11720">
    <property type="entry name" value="3-Deoxy-D-manno-octulosonic-acid transferase, N-terminal domain"/>
    <property type="match status" value="1"/>
</dbReference>
<keyword evidence="6" id="KW-0997">Cell inner membrane</keyword>
<dbReference type="InterPro" id="IPR007507">
    <property type="entry name" value="Glycos_transf_N"/>
</dbReference>
<keyword evidence="7 13" id="KW-0808">Transferase</keyword>
<dbReference type="FunFam" id="3.40.50.2000:FF:000032">
    <property type="entry name" value="3-deoxy-D-manno-octulosonic acid transferase"/>
    <property type="match status" value="1"/>
</dbReference>
<name>A0A1S9ZZ52_GLAPU</name>
<comment type="catalytic activity">
    <reaction evidence="10 13">
        <text>lipid IVA (E. coli) + CMP-3-deoxy-beta-D-manno-octulosonate = alpha-Kdo-(2-&gt;6)-lipid IVA (E. coli) + CMP + H(+)</text>
        <dbReference type="Rhea" id="RHEA:28066"/>
        <dbReference type="ChEBI" id="CHEBI:15378"/>
        <dbReference type="ChEBI" id="CHEBI:58603"/>
        <dbReference type="ChEBI" id="CHEBI:60364"/>
        <dbReference type="ChEBI" id="CHEBI:60377"/>
        <dbReference type="ChEBI" id="CHEBI:85987"/>
        <dbReference type="EC" id="2.4.99.12"/>
    </reaction>
</comment>
<dbReference type="PANTHER" id="PTHR42755">
    <property type="entry name" value="3-DEOXY-MANNO-OCTULOSONATE CYTIDYLYLTRANSFERASE"/>
    <property type="match status" value="1"/>
</dbReference>
<evidence type="ECO:0000256" key="12">
    <source>
        <dbReference type="PIRSR" id="PIRSR639901-2"/>
    </source>
</evidence>
<proteinExistence type="inferred from homology"/>
<evidence type="ECO:0000256" key="3">
    <source>
        <dbReference type="ARBA" id="ARBA00006380"/>
    </source>
</evidence>
<dbReference type="Gene3D" id="3.40.50.2000">
    <property type="entry name" value="Glycogen Phosphorylase B"/>
    <property type="match status" value="1"/>
</dbReference>
<dbReference type="RefSeq" id="WP_078208756.1">
    <property type="nucleotide sequence ID" value="NZ_CBCRUP010000055.1"/>
</dbReference>
<evidence type="ECO:0000256" key="1">
    <source>
        <dbReference type="ARBA" id="ARBA00004388"/>
    </source>
</evidence>
<evidence type="ECO:0000256" key="7">
    <source>
        <dbReference type="ARBA" id="ARBA00022679"/>
    </source>
</evidence>
<comment type="subcellular location">
    <subcellularLocation>
        <location evidence="1">Cell inner membrane</location>
        <topology evidence="1">Single-pass membrane protein</topology>
        <orientation evidence="1">Cytoplasmic side</orientation>
    </subcellularLocation>
    <subcellularLocation>
        <location evidence="13">Cell membrane</location>
    </subcellularLocation>
</comment>
<dbReference type="GO" id="GO:0005886">
    <property type="term" value="C:plasma membrane"/>
    <property type="evidence" value="ECO:0007669"/>
    <property type="project" value="UniProtKB-SubCell"/>
</dbReference>
<evidence type="ECO:0000313" key="17">
    <source>
        <dbReference type="Proteomes" id="UP000662736"/>
    </source>
</evidence>
<dbReference type="Proteomes" id="UP000662736">
    <property type="component" value="Chromosome"/>
</dbReference>
<accession>A0A1S9ZZ52</accession>
<dbReference type="PANTHER" id="PTHR42755:SF1">
    <property type="entry name" value="3-DEOXY-D-MANNO-OCTULOSONIC ACID TRANSFERASE, MITOCHONDRIAL-RELATED"/>
    <property type="match status" value="1"/>
</dbReference>
<feature type="site" description="Transition state stabilizer" evidence="12">
    <location>
        <position position="133"/>
    </location>
</feature>
<keyword evidence="13" id="KW-0472">Membrane</keyword>
<feature type="domain" description="Glycosyl transferase family 1" evidence="14">
    <location>
        <begin position="250"/>
        <end position="403"/>
    </location>
</feature>
<sequence>MLRIIYTILGYLVLPIISLIIWQKEHSLPKRRKCLKERYGFYSSGEIKPQANGIVIHAASVGEVIAATPLIKTILANYPQLSVTVTTVTPTGSDRVKAAFGDSVHHLYLPYDLPDAVKRFLDFVEPKLLIVIETELWPNLIHQTHQRQIPFVIANARLSPRSAKRYGWIKPYLQEMLSEIDFILAQDQVSADRYLGLGFNAEHLVNTGNLKFDLEISPQLRQKVTQTAVELHLLDRSIWVAGSTHEGEEKMLLEAHQQLLKQYPDLVLILVPRHPERFDSVENLLKNMGMPYVTRSSFEPLSAGTSVLLGNTMGEMMLFYGLAQVAFVGGSLVKHGGHNPLEPIAFELPVISGVHTFNFPEIFAKLREVRGVIEIQSDVTSIVDAVNYFFERPELGQKISQAGVSVLQENQGALTRHLQLLAPYLEK</sequence>
<dbReference type="Pfam" id="PF00534">
    <property type="entry name" value="Glycos_transf_1"/>
    <property type="match status" value="1"/>
</dbReference>
<dbReference type="GO" id="GO:0043842">
    <property type="term" value="F:Kdo transferase activity"/>
    <property type="evidence" value="ECO:0007669"/>
    <property type="project" value="UniProtKB-EC"/>
</dbReference>
<reference evidence="16" key="1">
    <citation type="submission" date="2021-03" db="EMBL/GenBank/DDBJ databases">
        <title>Characterization of a novel Integrative Conjugative Element in Glaesserella parasuis.</title>
        <authorList>
            <person name="Hu G."/>
            <person name="Sun H."/>
        </authorList>
    </citation>
    <scope>NUCLEOTIDE SEQUENCE</scope>
    <source>
        <strain evidence="16">GHP1807</strain>
    </source>
</reference>
<dbReference type="FunFam" id="3.40.50.11720:FF:000001">
    <property type="entry name" value="3-deoxy-D-manno-octulosonic acid transferase"/>
    <property type="match status" value="1"/>
</dbReference>
<dbReference type="InterPro" id="IPR038107">
    <property type="entry name" value="Glycos_transf_N_sf"/>
</dbReference>
<feature type="transmembrane region" description="Helical" evidence="13">
    <location>
        <begin position="6"/>
        <end position="22"/>
    </location>
</feature>
<evidence type="ECO:0000256" key="6">
    <source>
        <dbReference type="ARBA" id="ARBA00022519"/>
    </source>
</evidence>
<evidence type="ECO:0000313" key="16">
    <source>
        <dbReference type="EMBL" id="QSX16834.1"/>
    </source>
</evidence>
<keyword evidence="13" id="KW-1003">Cell membrane</keyword>
<keyword evidence="8" id="KW-0735">Signal-anchor</keyword>
<evidence type="ECO:0000256" key="10">
    <source>
        <dbReference type="ARBA" id="ARBA00049183"/>
    </source>
</evidence>
<dbReference type="SUPFAM" id="SSF53756">
    <property type="entry name" value="UDP-Glycosyltransferase/glycogen phosphorylase"/>
    <property type="match status" value="1"/>
</dbReference>
<organism evidence="16 17">
    <name type="scientific">Glaesserella parasuis</name>
    <name type="common">Haemophilus parasuis</name>
    <dbReference type="NCBI Taxonomy" id="738"/>
    <lineage>
        <taxon>Bacteria</taxon>
        <taxon>Pseudomonadati</taxon>
        <taxon>Pseudomonadota</taxon>
        <taxon>Gammaproteobacteria</taxon>
        <taxon>Pasteurellales</taxon>
        <taxon>Pasteurellaceae</taxon>
        <taxon>Glaesserella</taxon>
    </lineage>
</organism>
<comment type="function">
    <text evidence="13">Involved in lipopolysaccharide (LPS) biosynthesis. Catalyzes the transfer of 3-deoxy-D-manno-octulosonate (Kdo) residue(s) from CMP-Kdo to lipid IV(A), the tetraacyldisaccharide-1,4'-bisphosphate precursor of lipid A.</text>
</comment>
<evidence type="ECO:0000256" key="2">
    <source>
        <dbReference type="ARBA" id="ARBA00004713"/>
    </source>
</evidence>
<dbReference type="EC" id="2.4.99.12" evidence="4 13"/>
<feature type="site" description="Transition state stabilizer" evidence="12">
    <location>
        <position position="211"/>
    </location>
</feature>
<comment type="pathway">
    <text evidence="2 13">Bacterial outer membrane biogenesis; LPS core biosynthesis.</text>
</comment>
<dbReference type="GO" id="GO:0009245">
    <property type="term" value="P:lipid A biosynthetic process"/>
    <property type="evidence" value="ECO:0007669"/>
    <property type="project" value="TreeGrafter"/>
</dbReference>
<feature type="active site" description="Proton acceptor" evidence="11">
    <location>
        <position position="63"/>
    </location>
</feature>
<comment type="similarity">
    <text evidence="3">Belongs to the glycosyltransferase group 1 family. Glycosyltransferase 30 subfamily.</text>
</comment>
<dbReference type="AlphaFoldDB" id="A0A1S9ZZ52"/>
<dbReference type="Pfam" id="PF04413">
    <property type="entry name" value="Glycos_transf_N"/>
    <property type="match status" value="1"/>
</dbReference>
<evidence type="ECO:0000256" key="9">
    <source>
        <dbReference type="ARBA" id="ARBA00031445"/>
    </source>
</evidence>
<keyword evidence="13" id="KW-1133">Transmembrane helix</keyword>
<evidence type="ECO:0000256" key="8">
    <source>
        <dbReference type="ARBA" id="ARBA00022968"/>
    </source>
</evidence>
<protein>
    <recommendedName>
        <fullName evidence="5 13">3-deoxy-D-manno-octulosonic acid transferase</fullName>
        <shortName evidence="13">Kdo transferase</shortName>
        <ecNumber evidence="4 13">2.4.99.12</ecNumber>
    </recommendedName>
    <alternativeName>
        <fullName evidence="9 13">Lipid IV(A) 3-deoxy-D-manno-octulosonic acid transferase</fullName>
    </alternativeName>
</protein>
<evidence type="ECO:0000256" key="5">
    <source>
        <dbReference type="ARBA" id="ARBA00019077"/>
    </source>
</evidence>
<evidence type="ECO:0000256" key="11">
    <source>
        <dbReference type="PIRSR" id="PIRSR639901-1"/>
    </source>
</evidence>
<evidence type="ECO:0000259" key="15">
    <source>
        <dbReference type="Pfam" id="PF04413"/>
    </source>
</evidence>
<evidence type="ECO:0000256" key="13">
    <source>
        <dbReference type="RuleBase" id="RU365103"/>
    </source>
</evidence>
<evidence type="ECO:0000256" key="4">
    <source>
        <dbReference type="ARBA" id="ARBA00012621"/>
    </source>
</evidence>
<feature type="domain" description="3-deoxy-D-manno-octulosonic-acid transferase N-terminal" evidence="15">
    <location>
        <begin position="35"/>
        <end position="213"/>
    </location>
</feature>
<dbReference type="NCBIfam" id="NF004388">
    <property type="entry name" value="PRK05749.1-4"/>
    <property type="match status" value="1"/>
</dbReference>
<dbReference type="EMBL" id="CP071491">
    <property type="protein sequence ID" value="QSX16834.1"/>
    <property type="molecule type" value="Genomic_DNA"/>
</dbReference>